<dbReference type="PROSITE" id="PS00893">
    <property type="entry name" value="NUDIX_BOX"/>
    <property type="match status" value="1"/>
</dbReference>
<keyword evidence="5" id="KW-0460">Magnesium</keyword>
<dbReference type="GO" id="GO:0046872">
    <property type="term" value="F:metal ion binding"/>
    <property type="evidence" value="ECO:0007669"/>
    <property type="project" value="UniProtKB-KW"/>
</dbReference>
<dbReference type="PROSITE" id="PS51462">
    <property type="entry name" value="NUDIX"/>
    <property type="match status" value="1"/>
</dbReference>
<evidence type="ECO:0000313" key="8">
    <source>
        <dbReference type="Proteomes" id="UP000006190"/>
    </source>
</evidence>
<evidence type="ECO:0000259" key="6">
    <source>
        <dbReference type="PROSITE" id="PS51462"/>
    </source>
</evidence>
<dbReference type="HOGENOM" id="CLU_037162_11_2_9"/>
<dbReference type="RefSeq" id="WP_006308724.1">
    <property type="nucleotide sequence ID" value="NZ_JH601133.1"/>
</dbReference>
<dbReference type="EMBL" id="AGEG01000006">
    <property type="protein sequence ID" value="EHR37518.1"/>
    <property type="molecule type" value="Genomic_DNA"/>
</dbReference>
<dbReference type="CDD" id="cd18886">
    <property type="entry name" value="NUDIX_MutT_Nudt1"/>
    <property type="match status" value="1"/>
</dbReference>
<protein>
    <recommendedName>
        <fullName evidence="6">Nudix hydrolase domain-containing protein</fullName>
    </recommendedName>
</protein>
<dbReference type="Pfam" id="PF00293">
    <property type="entry name" value="NUDIX"/>
    <property type="match status" value="1"/>
</dbReference>
<comment type="caution">
    <text evidence="7">The sequence shown here is derived from an EMBL/GenBank/DDBJ whole genome shotgun (WGS) entry which is preliminary data.</text>
</comment>
<accession>H3NIK8</accession>
<dbReference type="GO" id="GO:0005737">
    <property type="term" value="C:cytoplasm"/>
    <property type="evidence" value="ECO:0007669"/>
    <property type="project" value="TreeGrafter"/>
</dbReference>
<dbReference type="PATRIC" id="fig|883113.3.peg.698"/>
<dbReference type="STRING" id="883113.HMPREF9708_00697"/>
<dbReference type="AlphaFoldDB" id="H3NIK8"/>
<organism evidence="7 8">
    <name type="scientific">Facklamia languida CCUG 37842</name>
    <dbReference type="NCBI Taxonomy" id="883113"/>
    <lineage>
        <taxon>Bacteria</taxon>
        <taxon>Bacillati</taxon>
        <taxon>Bacillota</taxon>
        <taxon>Bacilli</taxon>
        <taxon>Lactobacillales</taxon>
        <taxon>Aerococcaceae</taxon>
        <taxon>Facklamia</taxon>
    </lineage>
</organism>
<comment type="similarity">
    <text evidence="2">Belongs to the Nudix hydrolase family.</text>
</comment>
<dbReference type="PRINTS" id="PR01402">
    <property type="entry name" value="MUTATORMUTX"/>
</dbReference>
<dbReference type="GO" id="GO:0006281">
    <property type="term" value="P:DNA repair"/>
    <property type="evidence" value="ECO:0007669"/>
    <property type="project" value="InterPro"/>
</dbReference>
<keyword evidence="8" id="KW-1185">Reference proteome</keyword>
<keyword evidence="3" id="KW-0479">Metal-binding</keyword>
<evidence type="ECO:0000313" key="7">
    <source>
        <dbReference type="EMBL" id="EHR37518.1"/>
    </source>
</evidence>
<comment type="cofactor">
    <cofactor evidence="1">
        <name>Mg(2+)</name>
        <dbReference type="ChEBI" id="CHEBI:18420"/>
    </cofactor>
</comment>
<sequence length="165" mass="19328">MLQQLSTICYLDNGHQFLLLHRNKKAHDIHQGKWVSVGGKFEAGESPIDCAKREILEETGLRAITLIPQGFISFPNFTQDGQDWYSFVYRVTEFEGDLIEDCDEGTLAWVDYDQVLKLPTWEGDLIYLKWLFDHKPFFWAKFSYDADGRLMDYQVDFMPERSESI</sequence>
<dbReference type="Proteomes" id="UP000006190">
    <property type="component" value="Unassembled WGS sequence"/>
</dbReference>
<dbReference type="PANTHER" id="PTHR43758:SF2">
    <property type="entry name" value="OXIDIZED PURINE NUCLEOSIDE TRIPHOSPHATE HYDROLASE"/>
    <property type="match status" value="1"/>
</dbReference>
<dbReference type="InterPro" id="IPR020084">
    <property type="entry name" value="NUDIX_hydrolase_CS"/>
</dbReference>
<evidence type="ECO:0000256" key="4">
    <source>
        <dbReference type="ARBA" id="ARBA00022801"/>
    </source>
</evidence>
<dbReference type="Gene3D" id="3.90.79.10">
    <property type="entry name" value="Nucleoside Triphosphate Pyrophosphohydrolase"/>
    <property type="match status" value="1"/>
</dbReference>
<evidence type="ECO:0000256" key="2">
    <source>
        <dbReference type="ARBA" id="ARBA00005582"/>
    </source>
</evidence>
<name>H3NIK8_9LACT</name>
<reference evidence="7 8" key="1">
    <citation type="submission" date="2012-01" db="EMBL/GenBank/DDBJ databases">
        <title>The Genome Sequence of Facklamia languida CCUG 37842.</title>
        <authorList>
            <consortium name="The Broad Institute Genome Sequencing Platform"/>
            <person name="Earl A."/>
            <person name="Ward D."/>
            <person name="Feldgarden M."/>
            <person name="Gevers D."/>
            <person name="Huys G."/>
            <person name="Young S.K."/>
            <person name="Zeng Q."/>
            <person name="Gargeya S."/>
            <person name="Fitzgerald M."/>
            <person name="Haas B."/>
            <person name="Abouelleil A."/>
            <person name="Alvarado L."/>
            <person name="Arachchi H.M."/>
            <person name="Berlin A."/>
            <person name="Chapman S.B."/>
            <person name="Gearin G."/>
            <person name="Goldberg J."/>
            <person name="Griggs A."/>
            <person name="Gujja S."/>
            <person name="Hansen M."/>
            <person name="Heiman D."/>
            <person name="Howarth C."/>
            <person name="Larimer J."/>
            <person name="Lui A."/>
            <person name="MacDonald P.J.P."/>
            <person name="McCowen C."/>
            <person name="Montmayeur A."/>
            <person name="Murphy C."/>
            <person name="Neiman D."/>
            <person name="Pearson M."/>
            <person name="Priest M."/>
            <person name="Roberts A."/>
            <person name="Saif S."/>
            <person name="Shea T."/>
            <person name="Sisk P."/>
            <person name="Stolte C."/>
            <person name="Sykes S."/>
            <person name="Wortman J."/>
            <person name="Nusbaum C."/>
            <person name="Birren B."/>
        </authorList>
    </citation>
    <scope>NUCLEOTIDE SEQUENCE [LARGE SCALE GENOMIC DNA]</scope>
    <source>
        <strain evidence="7 8">CCUG 37842</strain>
    </source>
</reference>
<proteinExistence type="inferred from homology"/>
<dbReference type="InterPro" id="IPR015797">
    <property type="entry name" value="NUDIX_hydrolase-like_dom_sf"/>
</dbReference>
<evidence type="ECO:0000256" key="5">
    <source>
        <dbReference type="ARBA" id="ARBA00022842"/>
    </source>
</evidence>
<evidence type="ECO:0000256" key="3">
    <source>
        <dbReference type="ARBA" id="ARBA00022723"/>
    </source>
</evidence>
<dbReference type="OrthoDB" id="9804563at2"/>
<dbReference type="GO" id="GO:0008413">
    <property type="term" value="F:8-oxo-7,8-dihydroguanosine triphosphate pyrophosphatase activity"/>
    <property type="evidence" value="ECO:0007669"/>
    <property type="project" value="InterPro"/>
</dbReference>
<feature type="domain" description="Nudix hydrolase" evidence="6">
    <location>
        <begin position="2"/>
        <end position="133"/>
    </location>
</feature>
<dbReference type="PANTHER" id="PTHR43758">
    <property type="entry name" value="7,8-DIHYDRO-8-OXOGUANINE TRIPHOSPHATASE"/>
    <property type="match status" value="1"/>
</dbReference>
<dbReference type="eggNOG" id="COG1051">
    <property type="taxonomic scope" value="Bacteria"/>
</dbReference>
<keyword evidence="4" id="KW-0378">Hydrolase</keyword>
<dbReference type="InterPro" id="IPR000086">
    <property type="entry name" value="NUDIX_hydrolase_dom"/>
</dbReference>
<dbReference type="SUPFAM" id="SSF55811">
    <property type="entry name" value="Nudix"/>
    <property type="match status" value="1"/>
</dbReference>
<gene>
    <name evidence="7" type="ORF">HMPREF9708_00697</name>
</gene>
<evidence type="ECO:0000256" key="1">
    <source>
        <dbReference type="ARBA" id="ARBA00001946"/>
    </source>
</evidence>
<dbReference type="InterPro" id="IPR003562">
    <property type="entry name" value="Mutator_MutX_prot"/>
</dbReference>